<proteinExistence type="predicted"/>
<feature type="transmembrane region" description="Helical" evidence="6">
    <location>
        <begin position="150"/>
        <end position="169"/>
    </location>
</feature>
<dbReference type="InterPro" id="IPR019533">
    <property type="entry name" value="Peptidase_S26"/>
</dbReference>
<sequence length="183" mass="19324">MNLILRRTRTVALWVVLGAVVVIAGLLIVLPRLMGWVPLTLLTGSMDPTIPTGSQVVVDRIEGEADAVALHIGDVITFMPYADDPTLVTHRVVGRTSAGDGSVTFTTRGDATMMEDPWTLSAEQVRGVVRYHVPYAGYAANVLDGNQKGAGVALAATGLLGYAAMQLASAARNRRRSARAVAA</sequence>
<dbReference type="Pfam" id="PF10502">
    <property type="entry name" value="Peptidase_S26"/>
    <property type="match status" value="1"/>
</dbReference>
<dbReference type="InterPro" id="IPR001733">
    <property type="entry name" value="Peptidase_S26B"/>
</dbReference>
<evidence type="ECO:0000256" key="6">
    <source>
        <dbReference type="SAM" id="Phobius"/>
    </source>
</evidence>
<keyword evidence="9" id="KW-1185">Reference proteome</keyword>
<evidence type="ECO:0000256" key="3">
    <source>
        <dbReference type="ARBA" id="ARBA00022989"/>
    </source>
</evidence>
<keyword evidence="8" id="KW-0378">Hydrolase</keyword>
<dbReference type="NCBIfam" id="TIGR02228">
    <property type="entry name" value="sigpep_I_arch"/>
    <property type="match status" value="1"/>
</dbReference>
<evidence type="ECO:0000256" key="1">
    <source>
        <dbReference type="ARBA" id="ARBA00004370"/>
    </source>
</evidence>
<comment type="subcellular location">
    <subcellularLocation>
        <location evidence="1">Membrane</location>
    </subcellularLocation>
</comment>
<dbReference type="InterPro" id="IPR036286">
    <property type="entry name" value="LexA/Signal_pep-like_sf"/>
</dbReference>
<keyword evidence="2 6" id="KW-0812">Transmembrane</keyword>
<dbReference type="CDD" id="cd06530">
    <property type="entry name" value="S26_SPase_I"/>
    <property type="match status" value="1"/>
</dbReference>
<gene>
    <name evidence="8" type="ORF">ACFO3F_01810</name>
</gene>
<reference evidence="9" key="1">
    <citation type="journal article" date="2019" name="Int. J. Syst. Evol. Microbiol.">
        <title>The Global Catalogue of Microorganisms (GCM) 10K type strain sequencing project: providing services to taxonomists for standard genome sequencing and annotation.</title>
        <authorList>
            <consortium name="The Broad Institute Genomics Platform"/>
            <consortium name="The Broad Institute Genome Sequencing Center for Infectious Disease"/>
            <person name="Wu L."/>
            <person name="Ma J."/>
        </authorList>
    </citation>
    <scope>NUCLEOTIDE SEQUENCE [LARGE SCALE GENOMIC DNA]</scope>
    <source>
        <strain evidence="9">JCM 3369</strain>
    </source>
</reference>
<protein>
    <recommendedName>
        <fullName evidence="5">Signal peptidase I</fullName>
        <ecNumber evidence="5">3.4.21.89</ecNumber>
    </recommendedName>
</protein>
<feature type="transmembrane region" description="Helical" evidence="6">
    <location>
        <begin position="12"/>
        <end position="34"/>
    </location>
</feature>
<evidence type="ECO:0000256" key="2">
    <source>
        <dbReference type="ARBA" id="ARBA00022692"/>
    </source>
</evidence>
<dbReference type="GO" id="GO:0009003">
    <property type="term" value="F:signal peptidase activity"/>
    <property type="evidence" value="ECO:0007669"/>
    <property type="project" value="UniProtKB-EC"/>
</dbReference>
<comment type="caution">
    <text evidence="8">The sequence shown here is derived from an EMBL/GenBank/DDBJ whole genome shotgun (WGS) entry which is preliminary data.</text>
</comment>
<evidence type="ECO:0000256" key="5">
    <source>
        <dbReference type="NCBIfam" id="TIGR02228"/>
    </source>
</evidence>
<dbReference type="SUPFAM" id="SSF51306">
    <property type="entry name" value="LexA/Signal peptidase"/>
    <property type="match status" value="1"/>
</dbReference>
<evidence type="ECO:0000256" key="4">
    <source>
        <dbReference type="ARBA" id="ARBA00023136"/>
    </source>
</evidence>
<accession>A0ABV9D6X7</accession>
<dbReference type="RefSeq" id="WP_164471303.1">
    <property type="nucleotide sequence ID" value="NZ_CP033325.1"/>
</dbReference>
<evidence type="ECO:0000313" key="9">
    <source>
        <dbReference type="Proteomes" id="UP001595955"/>
    </source>
</evidence>
<dbReference type="EC" id="3.4.21.89" evidence="5"/>
<evidence type="ECO:0000313" key="8">
    <source>
        <dbReference type="EMBL" id="MFC4553973.1"/>
    </source>
</evidence>
<dbReference type="Proteomes" id="UP001595955">
    <property type="component" value="Unassembled WGS sequence"/>
</dbReference>
<keyword evidence="4 6" id="KW-0472">Membrane</keyword>
<evidence type="ECO:0000259" key="7">
    <source>
        <dbReference type="Pfam" id="PF10502"/>
    </source>
</evidence>
<feature type="domain" description="Peptidase S26" evidence="7">
    <location>
        <begin position="18"/>
        <end position="94"/>
    </location>
</feature>
<organism evidence="8 9">
    <name type="scientific">Georgenia faecalis</name>
    <dbReference type="NCBI Taxonomy" id="2483799"/>
    <lineage>
        <taxon>Bacteria</taxon>
        <taxon>Bacillati</taxon>
        <taxon>Actinomycetota</taxon>
        <taxon>Actinomycetes</taxon>
        <taxon>Micrococcales</taxon>
        <taxon>Bogoriellaceae</taxon>
        <taxon>Georgenia</taxon>
    </lineage>
</organism>
<dbReference type="EMBL" id="JBHSGF010000001">
    <property type="protein sequence ID" value="MFC4553973.1"/>
    <property type="molecule type" value="Genomic_DNA"/>
</dbReference>
<keyword evidence="3 6" id="KW-1133">Transmembrane helix</keyword>
<name>A0ABV9D6X7_9MICO</name>